<dbReference type="InterPro" id="IPR000740">
    <property type="entry name" value="GrpE"/>
</dbReference>
<name>A0AAD3CJ07_9STRA</name>
<gene>
    <name evidence="5" type="ORF">CTEN210_02215</name>
</gene>
<dbReference type="Pfam" id="PF01025">
    <property type="entry name" value="GrpE"/>
    <property type="match status" value="1"/>
</dbReference>
<keyword evidence="4" id="KW-0732">Signal</keyword>
<accession>A0AAD3CJ07</accession>
<evidence type="ECO:0000256" key="3">
    <source>
        <dbReference type="SAM" id="MobiDB-lite"/>
    </source>
</evidence>
<protein>
    <recommendedName>
        <fullName evidence="7">GrpE protein homolog</fullName>
    </recommendedName>
</protein>
<organism evidence="5 6">
    <name type="scientific">Chaetoceros tenuissimus</name>
    <dbReference type="NCBI Taxonomy" id="426638"/>
    <lineage>
        <taxon>Eukaryota</taxon>
        <taxon>Sar</taxon>
        <taxon>Stramenopiles</taxon>
        <taxon>Ochrophyta</taxon>
        <taxon>Bacillariophyta</taxon>
        <taxon>Coscinodiscophyceae</taxon>
        <taxon>Chaetocerotophycidae</taxon>
        <taxon>Chaetocerotales</taxon>
        <taxon>Chaetocerotaceae</taxon>
        <taxon>Chaetoceros</taxon>
    </lineage>
</organism>
<dbReference type="GO" id="GO:0000774">
    <property type="term" value="F:adenyl-nucleotide exchange factor activity"/>
    <property type="evidence" value="ECO:0007669"/>
    <property type="project" value="InterPro"/>
</dbReference>
<dbReference type="Gene3D" id="2.30.22.10">
    <property type="entry name" value="Head domain of nucleotide exchange factor GrpE"/>
    <property type="match status" value="1"/>
</dbReference>
<keyword evidence="6" id="KW-1185">Reference proteome</keyword>
<feature type="chain" id="PRO_5042235772" description="GrpE protein homolog" evidence="4">
    <location>
        <begin position="22"/>
        <end position="267"/>
    </location>
</feature>
<evidence type="ECO:0000313" key="5">
    <source>
        <dbReference type="EMBL" id="GFH45741.1"/>
    </source>
</evidence>
<dbReference type="Proteomes" id="UP001054902">
    <property type="component" value="Unassembled WGS sequence"/>
</dbReference>
<keyword evidence="1" id="KW-0143">Chaperone</keyword>
<dbReference type="PANTHER" id="PTHR21237:SF40">
    <property type="entry name" value="CELL CYCLE AND APOPTOSIS REGULATOR PROTEIN 2"/>
    <property type="match status" value="1"/>
</dbReference>
<keyword evidence="2" id="KW-0175">Coiled coil</keyword>
<reference evidence="5 6" key="1">
    <citation type="journal article" date="2021" name="Sci. Rep.">
        <title>The genome of the diatom Chaetoceros tenuissimus carries an ancient integrated fragment of an extant virus.</title>
        <authorList>
            <person name="Hongo Y."/>
            <person name="Kimura K."/>
            <person name="Takaki Y."/>
            <person name="Yoshida Y."/>
            <person name="Baba S."/>
            <person name="Kobayashi G."/>
            <person name="Nagasaki K."/>
            <person name="Hano T."/>
            <person name="Tomaru Y."/>
        </authorList>
    </citation>
    <scope>NUCLEOTIDE SEQUENCE [LARGE SCALE GENOMIC DNA]</scope>
    <source>
        <strain evidence="5 6">NIES-3715</strain>
    </source>
</reference>
<evidence type="ECO:0008006" key="7">
    <source>
        <dbReference type="Google" id="ProtNLM"/>
    </source>
</evidence>
<dbReference type="EMBL" id="BLLK01000022">
    <property type="protein sequence ID" value="GFH45741.1"/>
    <property type="molecule type" value="Genomic_DNA"/>
</dbReference>
<dbReference type="GO" id="GO:0006457">
    <property type="term" value="P:protein folding"/>
    <property type="evidence" value="ECO:0007669"/>
    <property type="project" value="InterPro"/>
</dbReference>
<feature type="region of interest" description="Disordered" evidence="3">
    <location>
        <begin position="55"/>
        <end position="81"/>
    </location>
</feature>
<evidence type="ECO:0000256" key="4">
    <source>
        <dbReference type="SAM" id="SignalP"/>
    </source>
</evidence>
<feature type="signal peptide" evidence="4">
    <location>
        <begin position="1"/>
        <end position="21"/>
    </location>
</feature>
<dbReference type="InterPro" id="IPR009012">
    <property type="entry name" value="GrpE_head"/>
</dbReference>
<evidence type="ECO:0000256" key="1">
    <source>
        <dbReference type="ARBA" id="ARBA00023186"/>
    </source>
</evidence>
<dbReference type="PANTHER" id="PTHR21237">
    <property type="entry name" value="GRPE PROTEIN"/>
    <property type="match status" value="1"/>
</dbReference>
<feature type="compositionally biased region" description="Acidic residues" evidence="3">
    <location>
        <begin position="65"/>
        <end position="81"/>
    </location>
</feature>
<dbReference type="GO" id="GO:0042803">
    <property type="term" value="F:protein homodimerization activity"/>
    <property type="evidence" value="ECO:0007669"/>
    <property type="project" value="InterPro"/>
</dbReference>
<proteinExistence type="predicted"/>
<dbReference type="GO" id="GO:0051087">
    <property type="term" value="F:protein-folding chaperone binding"/>
    <property type="evidence" value="ECO:0007669"/>
    <property type="project" value="InterPro"/>
</dbReference>
<sequence length="267" mass="28777">MLRIPSVALLLLALSPVSIDAFSVPRNQMQTSSFAAQAIRPAVIRPTISLFAEGEEAAEAHEEEVTAEVTEDEPNAEEEDPEITAIKKEIAELENTVKNKNRELDTIEKLGEQYTQGGYARKVAEMEQNKKNKAAAAGNSQAAAKAGVLQSFLPIMDELKTLTEKYEGNDFAKSYGALSWDFNNALKDMGVAEFTVEAGQVADSRRVQAVQEVHSEEVAKGVIIEVVDSGFEMEGNVMRMAAAVVSLGPEAAEEAAAEEASAEEVAE</sequence>
<dbReference type="AlphaFoldDB" id="A0AAD3CJ07"/>
<dbReference type="GO" id="GO:0051082">
    <property type="term" value="F:unfolded protein binding"/>
    <property type="evidence" value="ECO:0007669"/>
    <property type="project" value="TreeGrafter"/>
</dbReference>
<evidence type="ECO:0000313" key="6">
    <source>
        <dbReference type="Proteomes" id="UP001054902"/>
    </source>
</evidence>
<comment type="caution">
    <text evidence="5">The sequence shown here is derived from an EMBL/GenBank/DDBJ whole genome shotgun (WGS) entry which is preliminary data.</text>
</comment>
<evidence type="ECO:0000256" key="2">
    <source>
        <dbReference type="SAM" id="Coils"/>
    </source>
</evidence>
<feature type="coiled-coil region" evidence="2">
    <location>
        <begin position="83"/>
        <end position="110"/>
    </location>
</feature>
<dbReference type="SUPFAM" id="SSF51064">
    <property type="entry name" value="Head domain of nucleotide exchange factor GrpE"/>
    <property type="match status" value="1"/>
</dbReference>